<reference evidence="4 6" key="1">
    <citation type="journal article" date="2014" name="BMC Genomics">
        <title>Oil accumulation mechanisms of the oleaginous microalga Chlorella protothecoides revealed through its genome, transcriptomes, and proteomes.</title>
        <authorList>
            <person name="Gao C."/>
            <person name="Wang Y."/>
            <person name="Shen Y."/>
            <person name="Yan D."/>
            <person name="He X."/>
            <person name="Dai J."/>
            <person name="Wu Q."/>
        </authorList>
    </citation>
    <scope>NUCLEOTIDE SEQUENCE [LARGE SCALE GENOMIC DNA]</scope>
    <source>
        <strain evidence="4 6">0710</strain>
    </source>
</reference>
<dbReference type="SUPFAM" id="SSF46565">
    <property type="entry name" value="Chaperone J-domain"/>
    <property type="match status" value="1"/>
</dbReference>
<reference evidence="3" key="2">
    <citation type="submission" date="2015-08" db="EMBL/GenBank/DDBJ databases">
        <authorList>
            <person name="Babu N.S."/>
            <person name="Beckwith C.J."/>
            <person name="Beseler K.G."/>
            <person name="Brison A."/>
            <person name="Carone J.V."/>
            <person name="Caskin T.P."/>
            <person name="Diamond M."/>
            <person name="Durham M.E."/>
            <person name="Foxe J.M."/>
            <person name="Go M."/>
            <person name="Henderson B.A."/>
            <person name="Jones I.B."/>
            <person name="McGettigan J.A."/>
            <person name="Micheletti S.J."/>
            <person name="Nasrallah M.E."/>
            <person name="Ortiz D."/>
            <person name="Piller C.R."/>
            <person name="Privatt S.R."/>
            <person name="Schneider S.L."/>
            <person name="Sharp S."/>
            <person name="Smith T.C."/>
            <person name="Stanton J.D."/>
            <person name="Ullery H.E."/>
            <person name="Wilson R.J."/>
            <person name="Serrano M.G."/>
            <person name="Buck G."/>
            <person name="Lee V."/>
            <person name="Wang Y."/>
            <person name="Carvalho R."/>
            <person name="Voegtly L."/>
            <person name="Shi R."/>
            <person name="Duckworth R."/>
            <person name="Johnson A."/>
            <person name="Loviza R."/>
            <person name="Walstead R."/>
            <person name="Shah Z."/>
            <person name="Kiflezghi M."/>
            <person name="Wade K."/>
            <person name="Ball S.L."/>
            <person name="Bradley K.W."/>
            <person name="Asai D.J."/>
            <person name="Bowman C.A."/>
            <person name="Russell D.A."/>
            <person name="Pope W.H."/>
            <person name="Jacobs-Sera D."/>
            <person name="Hendrix R.W."/>
            <person name="Hatfull G.F."/>
        </authorList>
    </citation>
    <scope>NUCLEOTIDE SEQUENCE</scope>
</reference>
<dbReference type="AlphaFoldDB" id="A0A087SNU0"/>
<protein>
    <submittedName>
        <fullName evidence="4">DnaJ-like protein subfamily B member 4</fullName>
    </submittedName>
</protein>
<dbReference type="SMART" id="SM00271">
    <property type="entry name" value="DnaJ"/>
    <property type="match status" value="1"/>
</dbReference>
<dbReference type="STRING" id="3075.A0A087SNU0"/>
<dbReference type="Pfam" id="PF00226">
    <property type="entry name" value="DnaJ"/>
    <property type="match status" value="1"/>
</dbReference>
<dbReference type="InterPro" id="IPR008971">
    <property type="entry name" value="HSP40/DnaJ_pept-bd"/>
</dbReference>
<dbReference type="Gene3D" id="1.10.287.110">
    <property type="entry name" value="DnaJ domain"/>
    <property type="match status" value="1"/>
</dbReference>
<dbReference type="RefSeq" id="XP_011400361.1">
    <property type="nucleotide sequence ID" value="XM_011402059.1"/>
</dbReference>
<dbReference type="GO" id="GO:0051082">
    <property type="term" value="F:unfolded protein binding"/>
    <property type="evidence" value="ECO:0007669"/>
    <property type="project" value="InterPro"/>
</dbReference>
<dbReference type="InterPro" id="IPR051339">
    <property type="entry name" value="DnaJ_subfamily_B"/>
</dbReference>
<dbReference type="PROSITE" id="PS50076">
    <property type="entry name" value="DNAJ_2"/>
    <property type="match status" value="1"/>
</dbReference>
<dbReference type="Proteomes" id="UP000028924">
    <property type="component" value="Unassembled WGS sequence"/>
</dbReference>
<dbReference type="Pfam" id="PF01556">
    <property type="entry name" value="DnaJ_C"/>
    <property type="match status" value="1"/>
</dbReference>
<dbReference type="InterPro" id="IPR018253">
    <property type="entry name" value="DnaJ_domain_CS"/>
</dbReference>
<evidence type="ECO:0000256" key="1">
    <source>
        <dbReference type="ARBA" id="ARBA00023186"/>
    </source>
</evidence>
<dbReference type="Proteomes" id="UP000279271">
    <property type="component" value="Unassembled WGS sequence"/>
</dbReference>
<dbReference type="GO" id="GO:0051087">
    <property type="term" value="F:protein-folding chaperone binding"/>
    <property type="evidence" value="ECO:0007669"/>
    <property type="project" value="TreeGrafter"/>
</dbReference>
<dbReference type="PRINTS" id="PR00625">
    <property type="entry name" value="JDOMAIN"/>
</dbReference>
<dbReference type="SUPFAM" id="SSF49493">
    <property type="entry name" value="HSP40/DnaJ peptide-binding domain"/>
    <property type="match status" value="2"/>
</dbReference>
<dbReference type="Gene3D" id="2.60.260.20">
    <property type="entry name" value="Urease metallochaperone UreE, N-terminal domain"/>
    <property type="match status" value="2"/>
</dbReference>
<dbReference type="CDD" id="cd10747">
    <property type="entry name" value="DnaJ_C"/>
    <property type="match status" value="1"/>
</dbReference>
<gene>
    <name evidence="5" type="ORF">APUTEX25_005312</name>
    <name evidence="4" type="ORF">F751_1171</name>
    <name evidence="3" type="ORF">g.8047</name>
</gene>
<dbReference type="eggNOG" id="KOG0714">
    <property type="taxonomic scope" value="Eukaryota"/>
</dbReference>
<proteinExistence type="predicted"/>
<dbReference type="GeneID" id="23612562"/>
<dbReference type="EMBL" id="KL662146">
    <property type="protein sequence ID" value="KFM27394.1"/>
    <property type="molecule type" value="Genomic_DNA"/>
</dbReference>
<dbReference type="GO" id="GO:0005829">
    <property type="term" value="C:cytosol"/>
    <property type="evidence" value="ECO:0007669"/>
    <property type="project" value="TreeGrafter"/>
</dbReference>
<dbReference type="KEGG" id="apro:F751_1171"/>
<dbReference type="InterPro" id="IPR036869">
    <property type="entry name" value="J_dom_sf"/>
</dbReference>
<dbReference type="FunFam" id="2.60.260.20:FF:000006">
    <property type="entry name" value="DnaJ subfamily B member 13"/>
    <property type="match status" value="1"/>
</dbReference>
<accession>A0A087SNU0</accession>
<feature type="domain" description="J" evidence="2">
    <location>
        <begin position="4"/>
        <end position="71"/>
    </location>
</feature>
<organism evidence="4 6">
    <name type="scientific">Auxenochlorella protothecoides</name>
    <name type="common">Green microalga</name>
    <name type="synonym">Chlorella protothecoides</name>
    <dbReference type="NCBI Taxonomy" id="3075"/>
    <lineage>
        <taxon>Eukaryota</taxon>
        <taxon>Viridiplantae</taxon>
        <taxon>Chlorophyta</taxon>
        <taxon>core chlorophytes</taxon>
        <taxon>Trebouxiophyceae</taxon>
        <taxon>Chlorellales</taxon>
        <taxon>Chlorellaceae</taxon>
        <taxon>Auxenochlorella</taxon>
    </lineage>
</organism>
<sequence>MGKDYYAVLGVRRGCDDECELKKAYRRLAMKFHPDKTQLDKQDCEQRFKEVMEAYEVLSDARKKAAYDRWGDAGVSGTHTAFFATAFSASPGDTPSAKRPHPCPASSAFAGFAACSSAFQHNFQQEFFSTFSDMFSGDAPQAGQPCAPGRAFPGAAAPLALKKDVAIEVPLHCTLEELYQGTTKRMRVDRAVPIAESATGRRSEVLTVQVMPGWRAGTRVTFPEKGDVRPGRIPADVVFVVNERPHPSYVRDGADLVYTHRLALVDALCGCTALVPTLDGRELALSVQGVVAQGAERLIPGEGMPLGAGARGDLRVRFDVQFPPALDAGAREMLRAALPPGPLEGEA</sequence>
<keyword evidence="1" id="KW-0143">Chaperone</keyword>
<evidence type="ECO:0000313" key="6">
    <source>
        <dbReference type="Proteomes" id="UP000028924"/>
    </source>
</evidence>
<evidence type="ECO:0000313" key="4">
    <source>
        <dbReference type="EMBL" id="KFM27394.1"/>
    </source>
</evidence>
<evidence type="ECO:0000259" key="2">
    <source>
        <dbReference type="PROSITE" id="PS50076"/>
    </source>
</evidence>
<dbReference type="PANTHER" id="PTHR24078">
    <property type="entry name" value="DNAJ HOMOLOG SUBFAMILY C MEMBER"/>
    <property type="match status" value="1"/>
</dbReference>
<dbReference type="OrthoDB" id="550424at2759"/>
<dbReference type="InterPro" id="IPR002939">
    <property type="entry name" value="DnaJ_C"/>
</dbReference>
<dbReference type="GO" id="GO:0006457">
    <property type="term" value="P:protein folding"/>
    <property type="evidence" value="ECO:0007669"/>
    <property type="project" value="InterPro"/>
</dbReference>
<keyword evidence="6" id="KW-1185">Reference proteome</keyword>
<dbReference type="EMBL" id="QOKY01000183">
    <property type="protein sequence ID" value="RMZ54156.1"/>
    <property type="molecule type" value="Genomic_DNA"/>
</dbReference>
<dbReference type="FunFam" id="2.60.260.20:FF:000002">
    <property type="entry name" value="Dnaj homolog subfamily b member"/>
    <property type="match status" value="1"/>
</dbReference>
<dbReference type="EMBL" id="GDKF01003829">
    <property type="protein sequence ID" value="JAT74793.1"/>
    <property type="molecule type" value="Transcribed_RNA"/>
</dbReference>
<evidence type="ECO:0000313" key="7">
    <source>
        <dbReference type="Proteomes" id="UP000279271"/>
    </source>
</evidence>
<dbReference type="InterPro" id="IPR001623">
    <property type="entry name" value="DnaJ_domain"/>
</dbReference>
<dbReference type="CDD" id="cd06257">
    <property type="entry name" value="DnaJ"/>
    <property type="match status" value="1"/>
</dbReference>
<evidence type="ECO:0000313" key="3">
    <source>
        <dbReference type="EMBL" id="JAT74793.1"/>
    </source>
</evidence>
<name>A0A087SNU0_AUXPR</name>
<dbReference type="PANTHER" id="PTHR24078:SF553">
    <property type="entry name" value="DNAJ HOMOLOG SUBFAMILY B MEMBER 5"/>
    <property type="match status" value="1"/>
</dbReference>
<evidence type="ECO:0000313" key="5">
    <source>
        <dbReference type="EMBL" id="RMZ54156.1"/>
    </source>
</evidence>
<reference evidence="5" key="4">
    <citation type="submission" date="2018-10" db="EMBL/GenBank/DDBJ databases">
        <authorList>
            <person name="Hovde B."/>
            <person name="Zhang X."/>
        </authorList>
    </citation>
    <scope>NUCLEOTIDE SEQUENCE [LARGE SCALE GENOMIC DNA]</scope>
    <source>
        <strain evidence="5">UTEX 25</strain>
    </source>
</reference>
<reference evidence="5" key="5">
    <citation type="submission" date="2018-11" db="EMBL/GenBank/DDBJ databases">
        <title>Characterization of plant carbon substrate utilization by Auxenochlorella protothecoides.</title>
        <authorList>
            <person name="Vogler B.W."/>
            <person name="Starkenburg S.R."/>
            <person name="Sudasinghe N."/>
            <person name="Schambach J.Y."/>
            <person name="Rollin J.A."/>
            <person name="Pattathil S."/>
            <person name="Barry A.N."/>
        </authorList>
    </citation>
    <scope>NUCLEOTIDE SEQUENCE [LARGE SCALE GENOMIC DNA]</scope>
    <source>
        <strain evidence="5">UTEX 25</strain>
    </source>
</reference>
<dbReference type="PROSITE" id="PS00636">
    <property type="entry name" value="DNAJ_1"/>
    <property type="match status" value="1"/>
</dbReference>
<reference evidence="7" key="3">
    <citation type="journal article" date="2018" name="Algal Res.">
        <title>Characterization of plant carbon substrate utilization by Auxenochlorella protothecoides.</title>
        <authorList>
            <person name="Vogler B.W."/>
            <person name="Starkenburg S.R."/>
            <person name="Sudasinghe N."/>
            <person name="Schambach J.Y."/>
            <person name="Rollin J.A."/>
            <person name="Pattathil S."/>
            <person name="Barry A.N."/>
        </authorList>
    </citation>
    <scope>NUCLEOTIDE SEQUENCE [LARGE SCALE GENOMIC DNA]</scope>
    <source>
        <strain evidence="7">UTEX 25</strain>
    </source>
</reference>